<feature type="domain" description="ABC transporter" evidence="11">
    <location>
        <begin position="591"/>
        <end position="816"/>
    </location>
</feature>
<dbReference type="SMART" id="SM00382">
    <property type="entry name" value="AAA"/>
    <property type="match status" value="1"/>
</dbReference>
<sequence>MSRAPFCAVYFEPYPYSTGSWAVPEASECLQQSVFRLIPALFLLLTGPFLVLRLFYNRDPQKTLEKLGPTVYAKVLISFICLLNGIALSITDFISNVVSSFYPFIFILCLIGAFLLTLLCYFRGIRSSAVLFFFSIVLAASLVLEFRYRIDRFVHEGGVDGFCFYAIVVFFPLSVVQILLNCFSDYDWTQKSDTKKSPEFKSSILSQLLYSWYTPFIVKNYSKSLVLEDVYKLNAKDASESVVNEFKKHWKESKNEDSEPKERSLMWPIYKTHAGDIVLITGLYYALGSFIIPICIGKLVDFAGNLSLPTWQGLGWALGLFVADLSISLANRQSECRLQTVSMNITSTLISVIYSKALRLSNDARRARTTGEIVNLMSVDVNTVRNFNDHLMDLVTTPITISIGVYMLYDLLGPAAFIGFGVLCLVIIPTSLCVSWQCQVLEGERMEIRDERVKMTNEILNGIKAIKFYAWEDSMKKIVKDLRKSEMGILKKLVTWIALLTSAFGCIPLIVTGTTFGSFILLDPEKNILTPKIAFMALTINDIIYGPIFSLANTMYCLINFLVSNRRLKSFMSENELERYVEYSPNAEHAISLQNASFSWEESSRMVLKNLSITVTQGELVAIVGEVGCGKSSLISALLGEMTKEAGRVHVSGSVAYVPQQAWIQNGTLKDNILFGAFLDGRLYKDVIEACALGPDLELLTAGDATEIGEKGINLSGGQKQRVSLARAVYSQRDVFLLDDPLSAVDAHVGKHLFDKVLSSETGILKGRTRILVTHGVNFLKFCDRVIVLKGGTISEQGSYKELLASEGAFAEYLKEYMTEKKATPAEDVEHALENLESPEKAVEKPMEVKDHHKPEKEEEDKDEEGKLIENETLAIGQFYRSFEIGLA</sequence>
<dbReference type="InterPro" id="IPR036640">
    <property type="entry name" value="ABC1_TM_sf"/>
</dbReference>
<reference evidence="13 14" key="2">
    <citation type="journal article" date="2019" name="G3 (Bethesda)">
        <title>Hybrid Assembly of the Genome of the Entomopathogenic Nematode Steinernema carpocapsae Identifies the X-Chromosome.</title>
        <authorList>
            <person name="Serra L."/>
            <person name="Macchietto M."/>
            <person name="Macias-Munoz A."/>
            <person name="McGill C.J."/>
            <person name="Rodriguez I.M."/>
            <person name="Rodriguez B."/>
            <person name="Murad R."/>
            <person name="Mortazavi A."/>
        </authorList>
    </citation>
    <scope>NUCLEOTIDE SEQUENCE [LARGE SCALE GENOMIC DNA]</scope>
    <source>
        <strain evidence="13 14">ALL</strain>
    </source>
</reference>
<feature type="region of interest" description="Disordered" evidence="9">
    <location>
        <begin position="836"/>
        <end position="868"/>
    </location>
</feature>
<keyword evidence="4" id="KW-0677">Repeat</keyword>
<keyword evidence="3 10" id="KW-0812">Transmembrane</keyword>
<dbReference type="Gene3D" id="3.40.50.300">
    <property type="entry name" value="P-loop containing nucleotide triphosphate hydrolases"/>
    <property type="match status" value="1"/>
</dbReference>
<protein>
    <recommendedName>
        <fullName evidence="15">ABC transporter domain-containing protein</fullName>
    </recommendedName>
</protein>
<feature type="transmembrane region" description="Helical" evidence="10">
    <location>
        <begin position="75"/>
        <end position="95"/>
    </location>
</feature>
<keyword evidence="7 10" id="KW-1133">Transmembrane helix</keyword>
<feature type="transmembrane region" description="Helical" evidence="10">
    <location>
        <begin position="415"/>
        <end position="436"/>
    </location>
</feature>
<keyword evidence="14" id="KW-1185">Reference proteome</keyword>
<evidence type="ECO:0000256" key="8">
    <source>
        <dbReference type="ARBA" id="ARBA00023136"/>
    </source>
</evidence>
<feature type="transmembrane region" description="Helical" evidence="10">
    <location>
        <begin position="391"/>
        <end position="409"/>
    </location>
</feature>
<evidence type="ECO:0000256" key="3">
    <source>
        <dbReference type="ARBA" id="ARBA00022692"/>
    </source>
</evidence>
<feature type="transmembrane region" description="Helical" evidence="10">
    <location>
        <begin position="101"/>
        <end position="122"/>
    </location>
</feature>
<gene>
    <name evidence="13" type="ORF">L596_017111</name>
</gene>
<keyword evidence="6" id="KW-0067">ATP-binding</keyword>
<keyword evidence="2" id="KW-0813">Transport</keyword>
<dbReference type="GO" id="GO:0005524">
    <property type="term" value="F:ATP binding"/>
    <property type="evidence" value="ECO:0007669"/>
    <property type="project" value="UniProtKB-KW"/>
</dbReference>
<dbReference type="GO" id="GO:0016887">
    <property type="term" value="F:ATP hydrolysis activity"/>
    <property type="evidence" value="ECO:0007669"/>
    <property type="project" value="InterPro"/>
</dbReference>
<evidence type="ECO:0000256" key="7">
    <source>
        <dbReference type="ARBA" id="ARBA00022989"/>
    </source>
</evidence>
<evidence type="ECO:0000313" key="13">
    <source>
        <dbReference type="EMBL" id="TKR75879.1"/>
    </source>
</evidence>
<comment type="subcellular location">
    <subcellularLocation>
        <location evidence="1">Vacuole membrane</location>
        <topology evidence="1">Multi-pass membrane protein</topology>
    </subcellularLocation>
</comment>
<dbReference type="AlphaFoldDB" id="A0A4U5N0L9"/>
<evidence type="ECO:0000256" key="10">
    <source>
        <dbReference type="SAM" id="Phobius"/>
    </source>
</evidence>
<dbReference type="InterPro" id="IPR027417">
    <property type="entry name" value="P-loop_NTPase"/>
</dbReference>
<dbReference type="PROSITE" id="PS50929">
    <property type="entry name" value="ABC_TM1F"/>
    <property type="match status" value="1"/>
</dbReference>
<dbReference type="CDD" id="cd03250">
    <property type="entry name" value="ABCC_MRP_domain1"/>
    <property type="match status" value="1"/>
</dbReference>
<dbReference type="SUPFAM" id="SSF52540">
    <property type="entry name" value="P-loop containing nucleoside triphosphate hydrolases"/>
    <property type="match status" value="1"/>
</dbReference>
<reference evidence="13 14" key="1">
    <citation type="journal article" date="2015" name="Genome Biol.">
        <title>Comparative genomics of Steinernema reveals deeply conserved gene regulatory networks.</title>
        <authorList>
            <person name="Dillman A.R."/>
            <person name="Macchietto M."/>
            <person name="Porter C.F."/>
            <person name="Rogers A."/>
            <person name="Williams B."/>
            <person name="Antoshechkin I."/>
            <person name="Lee M.M."/>
            <person name="Goodwin Z."/>
            <person name="Lu X."/>
            <person name="Lewis E.E."/>
            <person name="Goodrich-Blair H."/>
            <person name="Stock S.P."/>
            <person name="Adams B.J."/>
            <person name="Sternberg P.W."/>
            <person name="Mortazavi A."/>
        </authorList>
    </citation>
    <scope>NUCLEOTIDE SEQUENCE [LARGE SCALE GENOMIC DNA]</scope>
    <source>
        <strain evidence="13 14">ALL</strain>
    </source>
</reference>
<dbReference type="SUPFAM" id="SSF90123">
    <property type="entry name" value="ABC transporter transmembrane region"/>
    <property type="match status" value="1"/>
</dbReference>
<feature type="transmembrane region" description="Helical" evidence="10">
    <location>
        <begin position="162"/>
        <end position="183"/>
    </location>
</feature>
<dbReference type="InterPro" id="IPR011527">
    <property type="entry name" value="ABC1_TM_dom"/>
</dbReference>
<evidence type="ECO:0000259" key="12">
    <source>
        <dbReference type="PROSITE" id="PS50929"/>
    </source>
</evidence>
<comment type="caution">
    <text evidence="13">The sequence shown here is derived from an EMBL/GenBank/DDBJ whole genome shotgun (WGS) entry which is preliminary data.</text>
</comment>
<feature type="compositionally biased region" description="Basic and acidic residues" evidence="9">
    <location>
        <begin position="836"/>
        <end position="857"/>
    </location>
</feature>
<dbReference type="EMBL" id="AZBU02000005">
    <property type="protein sequence ID" value="TKR75879.1"/>
    <property type="molecule type" value="Genomic_DNA"/>
</dbReference>
<organism evidence="13 14">
    <name type="scientific">Steinernema carpocapsae</name>
    <name type="common">Entomopathogenic nematode</name>
    <dbReference type="NCBI Taxonomy" id="34508"/>
    <lineage>
        <taxon>Eukaryota</taxon>
        <taxon>Metazoa</taxon>
        <taxon>Ecdysozoa</taxon>
        <taxon>Nematoda</taxon>
        <taxon>Chromadorea</taxon>
        <taxon>Rhabditida</taxon>
        <taxon>Tylenchina</taxon>
        <taxon>Panagrolaimomorpha</taxon>
        <taxon>Strongyloidoidea</taxon>
        <taxon>Steinernematidae</taxon>
        <taxon>Steinernema</taxon>
    </lineage>
</organism>
<dbReference type="PROSITE" id="PS50893">
    <property type="entry name" value="ABC_TRANSPORTER_2"/>
    <property type="match status" value="1"/>
</dbReference>
<evidence type="ECO:0000256" key="2">
    <source>
        <dbReference type="ARBA" id="ARBA00022448"/>
    </source>
</evidence>
<name>A0A4U5N0L9_STECR</name>
<accession>A0A4U5N0L9</accession>
<feature type="transmembrane region" description="Helical" evidence="10">
    <location>
        <begin position="311"/>
        <end position="330"/>
    </location>
</feature>
<feature type="domain" description="ABC transmembrane type-1" evidence="12">
    <location>
        <begin position="286"/>
        <end position="555"/>
    </location>
</feature>
<dbReference type="InterPro" id="IPR003593">
    <property type="entry name" value="AAA+_ATPase"/>
</dbReference>
<dbReference type="PROSITE" id="PS00211">
    <property type="entry name" value="ABC_TRANSPORTER_1"/>
    <property type="match status" value="1"/>
</dbReference>
<dbReference type="STRING" id="34508.A0A4U5N0L9"/>
<dbReference type="Proteomes" id="UP000298663">
    <property type="component" value="Unassembled WGS sequence"/>
</dbReference>
<dbReference type="GO" id="GO:0140359">
    <property type="term" value="F:ABC-type transporter activity"/>
    <property type="evidence" value="ECO:0007669"/>
    <property type="project" value="InterPro"/>
</dbReference>
<dbReference type="InterPro" id="IPR017871">
    <property type="entry name" value="ABC_transporter-like_CS"/>
</dbReference>
<dbReference type="Pfam" id="PF00664">
    <property type="entry name" value="ABC_membrane"/>
    <property type="match status" value="1"/>
</dbReference>
<evidence type="ECO:0000256" key="9">
    <source>
        <dbReference type="SAM" id="MobiDB-lite"/>
    </source>
</evidence>
<evidence type="ECO:0000256" key="5">
    <source>
        <dbReference type="ARBA" id="ARBA00022741"/>
    </source>
</evidence>
<evidence type="ECO:0000259" key="11">
    <source>
        <dbReference type="PROSITE" id="PS50893"/>
    </source>
</evidence>
<dbReference type="GO" id="GO:0005774">
    <property type="term" value="C:vacuolar membrane"/>
    <property type="evidence" value="ECO:0007669"/>
    <property type="project" value="UniProtKB-SubCell"/>
</dbReference>
<dbReference type="Pfam" id="PF00005">
    <property type="entry name" value="ABC_tran"/>
    <property type="match status" value="1"/>
</dbReference>
<feature type="transmembrane region" description="Helical" evidence="10">
    <location>
        <begin position="34"/>
        <end position="55"/>
    </location>
</feature>
<feature type="transmembrane region" description="Helical" evidence="10">
    <location>
        <begin position="277"/>
        <end position="299"/>
    </location>
</feature>
<evidence type="ECO:0000256" key="4">
    <source>
        <dbReference type="ARBA" id="ARBA00022737"/>
    </source>
</evidence>
<feature type="transmembrane region" description="Helical" evidence="10">
    <location>
        <begin position="129"/>
        <end position="150"/>
    </location>
</feature>
<feature type="transmembrane region" description="Helical" evidence="10">
    <location>
        <begin position="542"/>
        <end position="563"/>
    </location>
</feature>
<dbReference type="CDD" id="cd18595">
    <property type="entry name" value="ABC_6TM_MRP1_2_3_6_D1_like"/>
    <property type="match status" value="1"/>
</dbReference>
<keyword evidence="5" id="KW-0547">Nucleotide-binding</keyword>
<evidence type="ECO:0000256" key="6">
    <source>
        <dbReference type="ARBA" id="ARBA00022840"/>
    </source>
</evidence>
<evidence type="ECO:0000256" key="1">
    <source>
        <dbReference type="ARBA" id="ARBA00004128"/>
    </source>
</evidence>
<keyword evidence="8 10" id="KW-0472">Membrane</keyword>
<evidence type="ECO:0000313" key="14">
    <source>
        <dbReference type="Proteomes" id="UP000298663"/>
    </source>
</evidence>
<dbReference type="PANTHER" id="PTHR24223:SF443">
    <property type="entry name" value="MULTIDRUG-RESISTANCE LIKE PROTEIN 1, ISOFORM I"/>
    <property type="match status" value="1"/>
</dbReference>
<dbReference type="InterPro" id="IPR003439">
    <property type="entry name" value="ABC_transporter-like_ATP-bd"/>
</dbReference>
<dbReference type="FunFam" id="3.40.50.300:FF:000293">
    <property type="entry name" value="ATP binding cassette subfamily C member 1"/>
    <property type="match status" value="1"/>
</dbReference>
<evidence type="ECO:0008006" key="15">
    <source>
        <dbReference type="Google" id="ProtNLM"/>
    </source>
</evidence>
<dbReference type="Gene3D" id="1.20.1560.10">
    <property type="entry name" value="ABC transporter type 1, transmembrane domain"/>
    <property type="match status" value="1"/>
</dbReference>
<proteinExistence type="predicted"/>
<dbReference type="FunFam" id="1.20.1560.10:FF:000006">
    <property type="entry name" value="ATP-binding cassette, sub-family C (CFTR/MRP), member 9"/>
    <property type="match status" value="1"/>
</dbReference>
<dbReference type="OrthoDB" id="6500128at2759"/>
<feature type="transmembrane region" description="Helical" evidence="10">
    <location>
        <begin position="493"/>
        <end position="522"/>
    </location>
</feature>
<dbReference type="PANTHER" id="PTHR24223">
    <property type="entry name" value="ATP-BINDING CASSETTE SUB-FAMILY C"/>
    <property type="match status" value="1"/>
</dbReference>
<dbReference type="InterPro" id="IPR050173">
    <property type="entry name" value="ABC_transporter_C-like"/>
</dbReference>